<evidence type="ECO:0000313" key="2">
    <source>
        <dbReference type="Proteomes" id="UP001324380"/>
    </source>
</evidence>
<accession>A0ABZ0TPV1</accession>
<reference evidence="1 2" key="1">
    <citation type="submission" date="2023-11" db="EMBL/GenBank/DDBJ databases">
        <title>Analysis of the Genomes of Mucilaginibacter gossypii cycad 4 and M. sabulilitoris SNA2: microbes with the potential for plant growth promotion.</title>
        <authorList>
            <person name="Hirsch A.M."/>
            <person name="Humm E."/>
            <person name="Rubbi M."/>
            <person name="Del Vecchio G."/>
            <person name="Ha S.M."/>
            <person name="Pellegrini M."/>
            <person name="Gunsalus R.P."/>
        </authorList>
    </citation>
    <scope>NUCLEOTIDE SEQUENCE [LARGE SCALE GENOMIC DNA]</scope>
    <source>
        <strain evidence="1 2">SNA2</strain>
    </source>
</reference>
<dbReference type="EMBL" id="CP139558">
    <property type="protein sequence ID" value="WPU94806.1"/>
    <property type="molecule type" value="Genomic_DNA"/>
</dbReference>
<proteinExistence type="predicted"/>
<dbReference type="Proteomes" id="UP001324380">
    <property type="component" value="Chromosome"/>
</dbReference>
<dbReference type="RefSeq" id="WP_321563921.1">
    <property type="nucleotide sequence ID" value="NZ_CP139558.1"/>
</dbReference>
<name>A0ABZ0TPV1_9SPHI</name>
<sequence>MFALGFVIIIGCFFGSPCQAQTFSEWFRQGSTQKKYLLQQIAALEVYRTYVKEGYQIAHSRLSSISGYLNTENTLHGNYYHRLDFASGAVKKNYQVREILDWQKDILKILKGINQIAGLTSAEKGYLLKVRKEILKDCDYQIDMLDTTISDGQAKMSDAERIILIANIHHEMLENYRFTAGFIAQAKVFGQQRLKESQDLRTSQQLYGLN</sequence>
<keyword evidence="2" id="KW-1185">Reference proteome</keyword>
<evidence type="ECO:0008006" key="3">
    <source>
        <dbReference type="Google" id="ProtNLM"/>
    </source>
</evidence>
<evidence type="ECO:0000313" key="1">
    <source>
        <dbReference type="EMBL" id="WPU94806.1"/>
    </source>
</evidence>
<protein>
    <recommendedName>
        <fullName evidence="3">TerB family tellurite resistance protein</fullName>
    </recommendedName>
</protein>
<gene>
    <name evidence="1" type="ORF">SNE25_04630</name>
</gene>
<organism evidence="1 2">
    <name type="scientific">Mucilaginibacter sabulilitoris</name>
    <dbReference type="NCBI Taxonomy" id="1173583"/>
    <lineage>
        <taxon>Bacteria</taxon>
        <taxon>Pseudomonadati</taxon>
        <taxon>Bacteroidota</taxon>
        <taxon>Sphingobacteriia</taxon>
        <taxon>Sphingobacteriales</taxon>
        <taxon>Sphingobacteriaceae</taxon>
        <taxon>Mucilaginibacter</taxon>
    </lineage>
</organism>